<reference evidence="2" key="1">
    <citation type="journal article" date="2023" name="Mol. Phylogenet. Evol.">
        <title>Genome-scale phylogeny and comparative genomics of the fungal order Sordariales.</title>
        <authorList>
            <person name="Hensen N."/>
            <person name="Bonometti L."/>
            <person name="Westerberg I."/>
            <person name="Brannstrom I.O."/>
            <person name="Guillou S."/>
            <person name="Cros-Aarteil S."/>
            <person name="Calhoun S."/>
            <person name="Haridas S."/>
            <person name="Kuo A."/>
            <person name="Mondo S."/>
            <person name="Pangilinan J."/>
            <person name="Riley R."/>
            <person name="LaButti K."/>
            <person name="Andreopoulos B."/>
            <person name="Lipzen A."/>
            <person name="Chen C."/>
            <person name="Yan M."/>
            <person name="Daum C."/>
            <person name="Ng V."/>
            <person name="Clum A."/>
            <person name="Steindorff A."/>
            <person name="Ohm R.A."/>
            <person name="Martin F."/>
            <person name="Silar P."/>
            <person name="Natvig D.O."/>
            <person name="Lalanne C."/>
            <person name="Gautier V."/>
            <person name="Ament-Velasquez S.L."/>
            <person name="Kruys A."/>
            <person name="Hutchinson M.I."/>
            <person name="Powell A.J."/>
            <person name="Barry K."/>
            <person name="Miller A.N."/>
            <person name="Grigoriev I.V."/>
            <person name="Debuchy R."/>
            <person name="Gladieux P."/>
            <person name="Hiltunen Thoren M."/>
            <person name="Johannesson H."/>
        </authorList>
    </citation>
    <scope>NUCLEOTIDE SEQUENCE</scope>
    <source>
        <strain evidence="2">CBS 123565</strain>
    </source>
</reference>
<evidence type="ECO:0000313" key="3">
    <source>
        <dbReference type="Proteomes" id="UP001304895"/>
    </source>
</evidence>
<protein>
    <submittedName>
        <fullName evidence="2">Uncharacterized protein</fullName>
    </submittedName>
</protein>
<comment type="caution">
    <text evidence="2">The sequence shown here is derived from an EMBL/GenBank/DDBJ whole genome shotgun (WGS) entry which is preliminary data.</text>
</comment>
<dbReference type="AlphaFoldDB" id="A0AAN6ZCW5"/>
<accession>A0AAN6ZCW5</accession>
<sequence>MVTTRRRAHTAAAEDADSRMRENDIPAQSVRHKTVTGTPISLRPRKAISGTGDSALKRKRTGSVNGARRAKRAKQPKQQTKAQHSIEVEGQTEDETHVNGALLDLLDQPQGNIIVAIPSVRRPRTNTVAASTTTVLSETRSVGSGPRLRARGIKRGVRSLEIFGEVGSIPLRRSARGNASPGTIRETPQPEHDGPAAEDDDDGAPSGHDPGSPELQSSALRRRAKRPAHGVYNVPVSEPSTPRGPRPRATRSAPGQPSRASTAATRPRPKPPSVRNDARLSSIREEELRWSASSPPPHPAARQAPAPRAGRGAAAPVSGHEAGSSEVAESEFEEEGEEVEAEEDEAEEDETEEDDEEESEESDAEAVEQIDVPIRSRVHANRAAVDVHMQPYDGPQRTMTLVSDHIDQMLLVMGGAGWTGTAERWDIRRGASCLTKLGKRCFRRLSRVKDKLDKIRGSFGLPGQSRSITEEEQRLNRAMEKVEKMVTKILDNTQAILGEHGRSTNSRLRNAVVKDVLSYLMPMLVLVLRSCFGIGVPEHDGADCGRIFTSTTIQYLLRVTSWLLRLGHALVWQLSQQSRDNDEYDASGTEDREKFGVMLRKWKEQLQLAVDGFNEQVGRDEDLLRKKQRDTAVKAAKEKAEQEQHALAAERDEAVHSSIRQIVQGPRPRAEMWRKATQHWGPAPPPRSVPSSGVWTVAPSPSRRTPAPSPAVLDDDPWPADDTNWLLIELERRDRRPGYLEFCAETLDRPVAQVREERERLKRLGRYRSPPPRG</sequence>
<feature type="compositionally biased region" description="Low complexity" evidence="1">
    <location>
        <begin position="300"/>
        <end position="327"/>
    </location>
</feature>
<feature type="compositionally biased region" description="Polar residues" evidence="1">
    <location>
        <begin position="253"/>
        <end position="264"/>
    </location>
</feature>
<feature type="region of interest" description="Disordered" evidence="1">
    <location>
        <begin position="677"/>
        <end position="718"/>
    </location>
</feature>
<reference evidence="2" key="2">
    <citation type="submission" date="2023-05" db="EMBL/GenBank/DDBJ databases">
        <authorList>
            <consortium name="Lawrence Berkeley National Laboratory"/>
            <person name="Steindorff A."/>
            <person name="Hensen N."/>
            <person name="Bonometti L."/>
            <person name="Westerberg I."/>
            <person name="Brannstrom I.O."/>
            <person name="Guillou S."/>
            <person name="Cros-Aarteil S."/>
            <person name="Calhoun S."/>
            <person name="Haridas S."/>
            <person name="Kuo A."/>
            <person name="Mondo S."/>
            <person name="Pangilinan J."/>
            <person name="Riley R."/>
            <person name="Labutti K."/>
            <person name="Andreopoulos B."/>
            <person name="Lipzen A."/>
            <person name="Chen C."/>
            <person name="Yanf M."/>
            <person name="Daum C."/>
            <person name="Ng V."/>
            <person name="Clum A."/>
            <person name="Ohm R."/>
            <person name="Martin F."/>
            <person name="Silar P."/>
            <person name="Natvig D."/>
            <person name="Lalanne C."/>
            <person name="Gautier V."/>
            <person name="Ament-Velasquez S.L."/>
            <person name="Kruys A."/>
            <person name="Hutchinson M.I."/>
            <person name="Powell A.J."/>
            <person name="Barry K."/>
            <person name="Miller A.N."/>
            <person name="Grigoriev I.V."/>
            <person name="Debuchy R."/>
            <person name="Gladieux P."/>
            <person name="Thoren M.H."/>
            <person name="Johannesson H."/>
        </authorList>
    </citation>
    <scope>NUCLEOTIDE SEQUENCE</scope>
    <source>
        <strain evidence="2">CBS 123565</strain>
    </source>
</reference>
<dbReference type="Proteomes" id="UP001304895">
    <property type="component" value="Unassembled WGS sequence"/>
</dbReference>
<evidence type="ECO:0000313" key="2">
    <source>
        <dbReference type="EMBL" id="KAK4133627.1"/>
    </source>
</evidence>
<proteinExistence type="predicted"/>
<keyword evidence="3" id="KW-1185">Reference proteome</keyword>
<name>A0AAN6ZCW5_9PEZI</name>
<gene>
    <name evidence="2" type="ORF">BT67DRAFT_442555</name>
</gene>
<feature type="region of interest" description="Disordered" evidence="1">
    <location>
        <begin position="1"/>
        <end position="95"/>
    </location>
</feature>
<organism evidence="2 3">
    <name type="scientific">Trichocladium antarcticum</name>
    <dbReference type="NCBI Taxonomy" id="1450529"/>
    <lineage>
        <taxon>Eukaryota</taxon>
        <taxon>Fungi</taxon>
        <taxon>Dikarya</taxon>
        <taxon>Ascomycota</taxon>
        <taxon>Pezizomycotina</taxon>
        <taxon>Sordariomycetes</taxon>
        <taxon>Sordariomycetidae</taxon>
        <taxon>Sordariales</taxon>
        <taxon>Chaetomiaceae</taxon>
        <taxon>Trichocladium</taxon>
    </lineage>
</organism>
<feature type="compositionally biased region" description="Acidic residues" evidence="1">
    <location>
        <begin position="328"/>
        <end position="368"/>
    </location>
</feature>
<feature type="compositionally biased region" description="Basic and acidic residues" evidence="1">
    <location>
        <begin position="276"/>
        <end position="289"/>
    </location>
</feature>
<feature type="region of interest" description="Disordered" evidence="1">
    <location>
        <begin position="172"/>
        <end position="372"/>
    </location>
</feature>
<evidence type="ECO:0000256" key="1">
    <source>
        <dbReference type="SAM" id="MobiDB-lite"/>
    </source>
</evidence>
<dbReference type="EMBL" id="MU853411">
    <property type="protein sequence ID" value="KAK4133627.1"/>
    <property type="molecule type" value="Genomic_DNA"/>
</dbReference>